<gene>
    <name evidence="2" type="ORF">DH17_16060</name>
</gene>
<evidence type="ECO:0000313" key="2">
    <source>
        <dbReference type="EMBL" id="KHN67039.1"/>
    </source>
</evidence>
<reference evidence="2 3" key="1">
    <citation type="submission" date="2014-03" db="EMBL/GenBank/DDBJ databases">
        <title>Genome sequence of the diesel-degrader and plant-growth promoter Acinetobacter oleivorans PF-1 isolated from the roots of poplar tree.</title>
        <authorList>
            <person name="Gkorezis P."/>
            <person name="van Hamme J."/>
            <person name="Rineau F."/>
            <person name="Vangronsveld J."/>
            <person name="Francetti A."/>
        </authorList>
    </citation>
    <scope>NUCLEOTIDE SEQUENCE [LARGE SCALE GENOMIC DNA]</scope>
    <source>
        <strain evidence="2 3">PF1</strain>
    </source>
</reference>
<comment type="caution">
    <text evidence="2">The sequence shown here is derived from an EMBL/GenBank/DDBJ whole genome shotgun (WGS) entry which is preliminary data.</text>
</comment>
<accession>A0A0B2UCM7</accession>
<name>A0A0B2UCM7_9GAMM</name>
<feature type="transmembrane region" description="Helical" evidence="1">
    <location>
        <begin position="104"/>
        <end position="121"/>
    </location>
</feature>
<dbReference type="EMBL" id="JHQK01000006">
    <property type="protein sequence ID" value="KHN67039.1"/>
    <property type="molecule type" value="Genomic_DNA"/>
</dbReference>
<sequence length="125" mass="14246">MKNINIFKFINLMLAFLWIYQGLVPKFLFLNSDEIFVWQWVGLSLEHAKLAGHASGIAEMIFGLCFLFTAHKYIHYLSILGLLGLLLLIGFLIPSTLILPYNPIVMNLSMISLSIVYLILLSEQN</sequence>
<feature type="transmembrane region" description="Helical" evidence="1">
    <location>
        <begin position="76"/>
        <end position="98"/>
    </location>
</feature>
<protein>
    <recommendedName>
        <fullName evidence="4">DoxX-like family protein</fullName>
    </recommendedName>
</protein>
<proteinExistence type="predicted"/>
<keyword evidence="1" id="KW-1133">Transmembrane helix</keyword>
<feature type="transmembrane region" description="Helical" evidence="1">
    <location>
        <begin position="12"/>
        <end position="30"/>
    </location>
</feature>
<evidence type="ECO:0000313" key="3">
    <source>
        <dbReference type="Proteomes" id="UP000031012"/>
    </source>
</evidence>
<dbReference type="AlphaFoldDB" id="A0A0B2UCM7"/>
<feature type="transmembrane region" description="Helical" evidence="1">
    <location>
        <begin position="50"/>
        <end position="69"/>
    </location>
</feature>
<dbReference type="Pfam" id="PF13781">
    <property type="entry name" value="DoxX_3"/>
    <property type="match status" value="1"/>
</dbReference>
<keyword evidence="1" id="KW-0472">Membrane</keyword>
<evidence type="ECO:0000256" key="1">
    <source>
        <dbReference type="SAM" id="Phobius"/>
    </source>
</evidence>
<dbReference type="Proteomes" id="UP000031012">
    <property type="component" value="Unassembled WGS sequence"/>
</dbReference>
<organism evidence="2 3">
    <name type="scientific">Acinetobacter oleivorans</name>
    <dbReference type="NCBI Taxonomy" id="1148157"/>
    <lineage>
        <taxon>Bacteria</taxon>
        <taxon>Pseudomonadati</taxon>
        <taxon>Pseudomonadota</taxon>
        <taxon>Gammaproteobacteria</taxon>
        <taxon>Moraxellales</taxon>
        <taxon>Moraxellaceae</taxon>
        <taxon>Acinetobacter</taxon>
    </lineage>
</organism>
<evidence type="ECO:0008006" key="4">
    <source>
        <dbReference type="Google" id="ProtNLM"/>
    </source>
</evidence>
<keyword evidence="1" id="KW-0812">Transmembrane</keyword>
<dbReference type="InterPro" id="IPR025695">
    <property type="entry name" value="DoxX-like"/>
</dbReference>